<dbReference type="PANTHER" id="PTHR10668">
    <property type="entry name" value="PHYTOENE DEHYDROGENASE"/>
    <property type="match status" value="1"/>
</dbReference>
<comment type="subunit">
    <text evidence="2">Interacts with COX5B; this interaction may contribute to localize PYROXD2 to the inner face of the inner mitochondrial membrane.</text>
</comment>
<dbReference type="SUPFAM" id="SSF51905">
    <property type="entry name" value="FAD/NAD(P)-binding domain"/>
    <property type="match status" value="1"/>
</dbReference>
<dbReference type="InterPro" id="IPR036188">
    <property type="entry name" value="FAD/NAD-bd_sf"/>
</dbReference>
<dbReference type="Pfam" id="PF01593">
    <property type="entry name" value="Amino_oxidase"/>
    <property type="match status" value="1"/>
</dbReference>
<evidence type="ECO:0000256" key="2">
    <source>
        <dbReference type="ARBA" id="ARBA00038825"/>
    </source>
</evidence>
<evidence type="ECO:0000313" key="6">
    <source>
        <dbReference type="Proteomes" id="UP000192273"/>
    </source>
</evidence>
<proteinExistence type="predicted"/>
<comment type="function">
    <text evidence="1">Probable oxidoreductase that may play a role as regulator of mitochondrial function.</text>
</comment>
<dbReference type="KEGG" id="rmm:ROSMUCSMR3_03627"/>
<dbReference type="GO" id="GO:0016491">
    <property type="term" value="F:oxidoreductase activity"/>
    <property type="evidence" value="ECO:0007669"/>
    <property type="project" value="InterPro"/>
</dbReference>
<dbReference type="Pfam" id="PF12831">
    <property type="entry name" value="FAD_oxidored"/>
    <property type="match status" value="1"/>
</dbReference>
<accession>A0A1V0RTH9</accession>
<dbReference type="InterPro" id="IPR002937">
    <property type="entry name" value="Amino_oxidase"/>
</dbReference>
<protein>
    <recommendedName>
        <fullName evidence="3">Pyridine nucleotide-disulfide oxidoreductase domain-containing protein 2</fullName>
    </recommendedName>
</protein>
<evidence type="ECO:0000259" key="4">
    <source>
        <dbReference type="Pfam" id="PF01593"/>
    </source>
</evidence>
<evidence type="ECO:0000256" key="1">
    <source>
        <dbReference type="ARBA" id="ARBA00037217"/>
    </source>
</evidence>
<gene>
    <name evidence="5" type="ORF">ROSMUCSMR3_03627</name>
</gene>
<sequence length="519" mass="53558">MSAIRTFDSIVIGGGLNGLVAAGVLARAGQSVCLLERAAHLGGMAAPGASGAPRMAHLLYNLSPVVRRELGLGARDWPFETVALPTVALSEDGRHVVTQGANARFADGDAHPDAAAFAALHERLTGYAALLRHLAEAAPPGGDAPILSSARLKEVLRLGRVGLGLRRMGKPEMRRFLQILLSNAYDLILDDIPDGPLAGLMAADAVRGAAAGPRAPGTVFGLLYRMGHGGGASLPMGGMTAVIDAFAGAAGRAGAVIKTGCGVARILTDQDHVTGVITDRGETLNATRVLSSGGARMTAEMAGLAHFDIEATRRLRHIRARGTVAKINLTLDALPTIPGLPDDLLSARLVIAPSASYVEEAFNPSKYRETSPHPVIEALLPGQTDPAQRGAQGHALSLIVNYAPVDLAGGWDDPARDALLQTTFNTLTRYAPGLSDLVTGAEVIPPDQIEAETGAPGGHWHHAEMSLVQLLALRPAIGIGRYGMGPSGLFLCGASAHPGGDLMGLAGRNAAHAALRGAP</sequence>
<name>A0A1V0RTH9_9RHOB</name>
<dbReference type="PANTHER" id="PTHR10668:SF103">
    <property type="entry name" value="PYRIDINE NUCLEOTIDE-DISULFIDE OXIDOREDUCTASE DOMAIN-CONTAINING PROTEIN 2"/>
    <property type="match status" value="1"/>
</dbReference>
<dbReference type="RefSeq" id="WP_237183480.1">
    <property type="nucleotide sequence ID" value="NZ_CP020474.1"/>
</dbReference>
<evidence type="ECO:0000256" key="3">
    <source>
        <dbReference type="ARBA" id="ARBA00040298"/>
    </source>
</evidence>
<reference evidence="5 6" key="1">
    <citation type="submission" date="2017-03" db="EMBL/GenBank/DDBJ databases">
        <title>Genome Sequence of Roseovarius mucosus strain SMR3 Isolated from a culture of the Diatom Skeletonema marinoi.</title>
        <authorList>
            <person name="Topel M."/>
            <person name="Pinder M."/>
            <person name="Johansson O.N."/>
            <person name="Kourtchenko O."/>
            <person name="Godhe A."/>
            <person name="Clarke A.K."/>
        </authorList>
    </citation>
    <scope>NUCLEOTIDE SEQUENCE [LARGE SCALE GENOMIC DNA]</scope>
    <source>
        <strain evidence="5 6">SMR3</strain>
    </source>
</reference>
<dbReference type="Proteomes" id="UP000192273">
    <property type="component" value="Chromosome"/>
</dbReference>
<dbReference type="Gene3D" id="3.50.50.60">
    <property type="entry name" value="FAD/NAD(P)-binding domain"/>
    <property type="match status" value="2"/>
</dbReference>
<evidence type="ECO:0000313" key="5">
    <source>
        <dbReference type="EMBL" id="ARE85080.1"/>
    </source>
</evidence>
<keyword evidence="6" id="KW-1185">Reference proteome</keyword>
<dbReference type="EMBL" id="CP020474">
    <property type="protein sequence ID" value="ARE85080.1"/>
    <property type="molecule type" value="Genomic_DNA"/>
</dbReference>
<feature type="domain" description="Amine oxidase" evidence="4">
    <location>
        <begin position="217"/>
        <end position="335"/>
    </location>
</feature>
<organism evidence="5 6">
    <name type="scientific">Roseovarius mucosus</name>
    <dbReference type="NCBI Taxonomy" id="215743"/>
    <lineage>
        <taxon>Bacteria</taxon>
        <taxon>Pseudomonadati</taxon>
        <taxon>Pseudomonadota</taxon>
        <taxon>Alphaproteobacteria</taxon>
        <taxon>Rhodobacterales</taxon>
        <taxon>Roseobacteraceae</taxon>
        <taxon>Roseovarius</taxon>
    </lineage>
</organism>
<dbReference type="AlphaFoldDB" id="A0A1V0RTH9"/>